<comment type="caution">
    <text evidence="5">The sequence shown here is derived from an EMBL/GenBank/DDBJ whole genome shotgun (WGS) entry which is preliminary data.</text>
</comment>
<dbReference type="PATRIC" id="fig|573060.9.peg.1152"/>
<dbReference type="InterPro" id="IPR003488">
    <property type="entry name" value="DprA"/>
</dbReference>
<organism evidence="5 6">
    <name type="scientific">Acidovorax delafieldii 2AN</name>
    <dbReference type="NCBI Taxonomy" id="573060"/>
    <lineage>
        <taxon>Bacteria</taxon>
        <taxon>Pseudomonadati</taxon>
        <taxon>Pseudomonadota</taxon>
        <taxon>Betaproteobacteria</taxon>
        <taxon>Burkholderiales</taxon>
        <taxon>Comamonadaceae</taxon>
        <taxon>Acidovorax</taxon>
    </lineage>
</organism>
<dbReference type="GO" id="GO:0009294">
    <property type="term" value="P:DNA-mediated transformation"/>
    <property type="evidence" value="ECO:0007669"/>
    <property type="project" value="InterPro"/>
</dbReference>
<dbReference type="InterPro" id="IPR036388">
    <property type="entry name" value="WH-like_DNA-bd_sf"/>
</dbReference>
<dbReference type="NCBIfam" id="TIGR00732">
    <property type="entry name" value="dprA"/>
    <property type="match status" value="1"/>
</dbReference>
<dbReference type="PANTHER" id="PTHR43022">
    <property type="entry name" value="PROTEIN SMF"/>
    <property type="match status" value="1"/>
</dbReference>
<dbReference type="Proteomes" id="UP000003856">
    <property type="component" value="Unassembled WGS sequence"/>
</dbReference>
<dbReference type="Gene3D" id="3.40.50.450">
    <property type="match status" value="1"/>
</dbReference>
<dbReference type="RefSeq" id="WP_005799542.1">
    <property type="nucleotide sequence ID" value="NZ_ACQT01000235.1"/>
</dbReference>
<evidence type="ECO:0000256" key="2">
    <source>
        <dbReference type="SAM" id="MobiDB-lite"/>
    </source>
</evidence>
<feature type="domain" description="DprA winged helix" evidence="4">
    <location>
        <begin position="324"/>
        <end position="382"/>
    </location>
</feature>
<sequence>MDRDELAGWLRLTLTPGVGNAAARRLLAAFGLPTAVFVQTEAALAQCVGPAQAKALRAVPQGFANQLETTWEWLQGAPSDGPARVVIPLGDARYPDALLETEDPPLMLYGMGPAALWAAAHPFPAQRCLAMVGSRNPTAQGADHARQFARALHAAGLTIVSGLALGVDAAAHEGALDSAASDTAVPATIAVVGTGLDRVYPRQNLGLARRIAAQGLLVSEYPLGTPPLAANFPKRNRIIAGLSQGTLVVEAALASGSLITARLAAEQGREVFAIPGSIHAPQSRGCHALIRQGAKLVESAQDVLEELRLPGPVQASAAAPTNMAPPNAAPPPPAESPLLQAMGFDPVGLDTLMARTGMDTATMQVQLLELELAGAVARLPGGRFQRLGRA</sequence>
<dbReference type="AlphaFoldDB" id="C5TA93"/>
<feature type="compositionally biased region" description="Low complexity" evidence="2">
    <location>
        <begin position="316"/>
        <end position="326"/>
    </location>
</feature>
<dbReference type="Pfam" id="PF17782">
    <property type="entry name" value="WHD_DprA"/>
    <property type="match status" value="1"/>
</dbReference>
<dbReference type="InterPro" id="IPR041614">
    <property type="entry name" value="DprA_WH"/>
</dbReference>
<dbReference type="SUPFAM" id="SSF47781">
    <property type="entry name" value="RuvA domain 2-like"/>
    <property type="match status" value="1"/>
</dbReference>
<name>C5TA93_ACIDE</name>
<feature type="region of interest" description="Disordered" evidence="2">
    <location>
        <begin position="316"/>
        <end position="336"/>
    </location>
</feature>
<evidence type="ECO:0000313" key="5">
    <source>
        <dbReference type="EMBL" id="EER58607.1"/>
    </source>
</evidence>
<dbReference type="InterPro" id="IPR010994">
    <property type="entry name" value="RuvA_2-like"/>
</dbReference>
<accession>C5TA93</accession>
<evidence type="ECO:0000313" key="6">
    <source>
        <dbReference type="Proteomes" id="UP000003856"/>
    </source>
</evidence>
<evidence type="ECO:0000259" key="4">
    <source>
        <dbReference type="Pfam" id="PF17782"/>
    </source>
</evidence>
<dbReference type="OrthoDB" id="9785707at2"/>
<dbReference type="Gene3D" id="1.10.10.10">
    <property type="entry name" value="Winged helix-like DNA-binding domain superfamily/Winged helix DNA-binding domain"/>
    <property type="match status" value="1"/>
</dbReference>
<dbReference type="PANTHER" id="PTHR43022:SF1">
    <property type="entry name" value="PROTEIN SMF"/>
    <property type="match status" value="1"/>
</dbReference>
<evidence type="ECO:0000256" key="1">
    <source>
        <dbReference type="ARBA" id="ARBA00006525"/>
    </source>
</evidence>
<protein>
    <submittedName>
        <fullName evidence="5">DNA protecting protein DprA</fullName>
    </submittedName>
</protein>
<comment type="similarity">
    <text evidence="1">Belongs to the DprA/Smf family.</text>
</comment>
<evidence type="ECO:0000259" key="3">
    <source>
        <dbReference type="Pfam" id="PF02481"/>
    </source>
</evidence>
<reference evidence="5 6" key="1">
    <citation type="submission" date="2009-05" db="EMBL/GenBank/DDBJ databases">
        <title>The draft genome of Acidovorax delafieldii 2AN.</title>
        <authorList>
            <consortium name="US DOE Joint Genome Institute (JGI-PGF)"/>
            <person name="Lucas S."/>
            <person name="Copeland A."/>
            <person name="Lapidus A."/>
            <person name="Glavina del Rio T."/>
            <person name="Tice H."/>
            <person name="Bruce D."/>
            <person name="Goodwin L."/>
            <person name="Pitluck S."/>
            <person name="Larimer F."/>
            <person name="Land M.L."/>
            <person name="Hauser L."/>
            <person name="Shelobolina E.S."/>
            <person name="Picardal F."/>
            <person name="Roden E."/>
            <person name="Emerson D."/>
        </authorList>
    </citation>
    <scope>NUCLEOTIDE SEQUENCE [LARGE SCALE GENOMIC DNA]</scope>
    <source>
        <strain evidence="5 6">2AN</strain>
    </source>
</reference>
<keyword evidence="6" id="KW-1185">Reference proteome</keyword>
<dbReference type="EMBL" id="ACQT01000235">
    <property type="protein sequence ID" value="EER58607.1"/>
    <property type="molecule type" value="Genomic_DNA"/>
</dbReference>
<dbReference type="SUPFAM" id="SSF102405">
    <property type="entry name" value="MCP/YpsA-like"/>
    <property type="match status" value="1"/>
</dbReference>
<dbReference type="InterPro" id="IPR057666">
    <property type="entry name" value="DrpA_SLOG"/>
</dbReference>
<dbReference type="Pfam" id="PF02481">
    <property type="entry name" value="DNA_processg_A"/>
    <property type="match status" value="1"/>
</dbReference>
<feature type="domain" description="Smf/DprA SLOG" evidence="3">
    <location>
        <begin position="87"/>
        <end position="307"/>
    </location>
</feature>
<proteinExistence type="inferred from homology"/>
<gene>
    <name evidence="5" type="ORF">AcdelDRAFT_3823</name>
</gene>